<dbReference type="Proteomes" id="UP000502508">
    <property type="component" value="Chromosome"/>
</dbReference>
<dbReference type="KEGG" id="pfla:Pflav_019500"/>
<dbReference type="EMBL" id="AP022870">
    <property type="protein sequence ID" value="BCB75540.1"/>
    <property type="molecule type" value="Genomic_DNA"/>
</dbReference>
<name>A0A6F8XP01_9ACTN</name>
<evidence type="ECO:0000313" key="1">
    <source>
        <dbReference type="EMBL" id="BCB75540.1"/>
    </source>
</evidence>
<dbReference type="RefSeq" id="WP_173035385.1">
    <property type="nucleotide sequence ID" value="NZ_AP022870.1"/>
</dbReference>
<dbReference type="AlphaFoldDB" id="A0A6F8XP01"/>
<protein>
    <recommendedName>
        <fullName evidence="3">DUF1579 domain-containing protein</fullName>
    </recommendedName>
</protein>
<reference evidence="1 2" key="1">
    <citation type="submission" date="2020-03" db="EMBL/GenBank/DDBJ databases">
        <title>Whole genome shotgun sequence of Phytohabitans flavus NBRC 107702.</title>
        <authorList>
            <person name="Komaki H."/>
            <person name="Tamura T."/>
        </authorList>
    </citation>
    <scope>NUCLEOTIDE SEQUENCE [LARGE SCALE GENOMIC DNA]</scope>
    <source>
        <strain evidence="1 2">NBRC 107702</strain>
    </source>
</reference>
<evidence type="ECO:0008006" key="3">
    <source>
        <dbReference type="Google" id="ProtNLM"/>
    </source>
</evidence>
<reference evidence="1 2" key="2">
    <citation type="submission" date="2020-03" db="EMBL/GenBank/DDBJ databases">
        <authorList>
            <person name="Ichikawa N."/>
            <person name="Kimura A."/>
            <person name="Kitahashi Y."/>
            <person name="Uohara A."/>
        </authorList>
    </citation>
    <scope>NUCLEOTIDE SEQUENCE [LARGE SCALE GENOMIC DNA]</scope>
    <source>
        <strain evidence="1 2">NBRC 107702</strain>
    </source>
</reference>
<accession>A0A6F8XP01</accession>
<evidence type="ECO:0000313" key="2">
    <source>
        <dbReference type="Proteomes" id="UP000502508"/>
    </source>
</evidence>
<sequence length="138" mass="15587">MIERLEPLVGRWRSSGRTVDGMQIAGTDAYEWFPGRGFLVHHVDVRMGEDRVRAIELIGDPDPTDGGRLRMRAFDGQGWYGEMRASVDEAGVWTFAGDTMRATLTIDPDGKTMAAKWKRSTDGATWVDWMDMEFAREA</sequence>
<proteinExistence type="predicted"/>
<keyword evidence="2" id="KW-1185">Reference proteome</keyword>
<gene>
    <name evidence="1" type="ORF">Pflav_019500</name>
</gene>
<organism evidence="1 2">
    <name type="scientific">Phytohabitans flavus</name>
    <dbReference type="NCBI Taxonomy" id="1076124"/>
    <lineage>
        <taxon>Bacteria</taxon>
        <taxon>Bacillati</taxon>
        <taxon>Actinomycetota</taxon>
        <taxon>Actinomycetes</taxon>
        <taxon>Micromonosporales</taxon>
        <taxon>Micromonosporaceae</taxon>
    </lineage>
</organism>